<dbReference type="InterPro" id="IPR018253">
    <property type="entry name" value="DnaJ_domain_CS"/>
</dbReference>
<evidence type="ECO:0000256" key="1">
    <source>
        <dbReference type="SAM" id="MobiDB-lite"/>
    </source>
</evidence>
<reference evidence="3 4" key="1">
    <citation type="submission" date="2020-04" db="EMBL/GenBank/DDBJ databases">
        <title>Plant Genome Project.</title>
        <authorList>
            <person name="Zhang R.-G."/>
        </authorList>
    </citation>
    <scope>NUCLEOTIDE SEQUENCE [LARGE SCALE GENOMIC DNA]</scope>
    <source>
        <strain evidence="3">YNK0</strain>
        <tissue evidence="3">Leaf</tissue>
    </source>
</reference>
<dbReference type="CDD" id="cd04873">
    <property type="entry name" value="ACT_UUR-ACR-like"/>
    <property type="match status" value="1"/>
</dbReference>
<dbReference type="SUPFAM" id="SSF46565">
    <property type="entry name" value="Chaperone J-domain"/>
    <property type="match status" value="1"/>
</dbReference>
<comment type="caution">
    <text evidence="3">The sequence shown here is derived from an EMBL/GenBank/DDBJ whole genome shotgun (WGS) entry which is preliminary data.</text>
</comment>
<dbReference type="OrthoDB" id="10250354at2759"/>
<dbReference type="PANTHER" id="PTHR45496">
    <property type="entry name" value="CHAPERONE DNAJ-DOMAIN SUPERFAMILY PROTEIN"/>
    <property type="match status" value="1"/>
</dbReference>
<dbReference type="InterPro" id="IPR036869">
    <property type="entry name" value="J_dom_sf"/>
</dbReference>
<feature type="domain" description="J" evidence="2">
    <location>
        <begin position="68"/>
        <end position="133"/>
    </location>
</feature>
<evidence type="ECO:0000313" key="4">
    <source>
        <dbReference type="Proteomes" id="UP000655225"/>
    </source>
</evidence>
<accession>A0A834ZQ79</accession>
<dbReference type="InterPro" id="IPR001623">
    <property type="entry name" value="DnaJ_domain"/>
</dbReference>
<proteinExistence type="predicted"/>
<feature type="compositionally biased region" description="Basic and acidic residues" evidence="1">
    <location>
        <begin position="326"/>
        <end position="336"/>
    </location>
</feature>
<evidence type="ECO:0000259" key="2">
    <source>
        <dbReference type="PROSITE" id="PS50076"/>
    </source>
</evidence>
<dbReference type="Gene3D" id="1.10.287.110">
    <property type="entry name" value="DnaJ domain"/>
    <property type="match status" value="1"/>
</dbReference>
<dbReference type="AlphaFoldDB" id="A0A834ZQ79"/>
<organism evidence="3 4">
    <name type="scientific">Tetracentron sinense</name>
    <name type="common">Spur-leaf</name>
    <dbReference type="NCBI Taxonomy" id="13715"/>
    <lineage>
        <taxon>Eukaryota</taxon>
        <taxon>Viridiplantae</taxon>
        <taxon>Streptophyta</taxon>
        <taxon>Embryophyta</taxon>
        <taxon>Tracheophyta</taxon>
        <taxon>Spermatophyta</taxon>
        <taxon>Magnoliopsida</taxon>
        <taxon>Trochodendrales</taxon>
        <taxon>Trochodendraceae</taxon>
        <taxon>Tetracentron</taxon>
    </lineage>
</organism>
<feature type="region of interest" description="Disordered" evidence="1">
    <location>
        <begin position="147"/>
        <end position="177"/>
    </location>
</feature>
<dbReference type="PROSITE" id="PS00636">
    <property type="entry name" value="DNAJ_1"/>
    <property type="match status" value="1"/>
</dbReference>
<dbReference type="PROSITE" id="PS50076">
    <property type="entry name" value="DNAJ_2"/>
    <property type="match status" value="1"/>
</dbReference>
<dbReference type="InterPro" id="IPR053052">
    <property type="entry name" value="Imprinting_Balance_Reg"/>
</dbReference>
<dbReference type="PANTHER" id="PTHR45496:SF1">
    <property type="entry name" value="CHAPERONE DNAJ-DOMAIN SUPERFAMILY PROTEIN"/>
    <property type="match status" value="1"/>
</dbReference>
<dbReference type="Proteomes" id="UP000655225">
    <property type="component" value="Unassembled WGS sequence"/>
</dbReference>
<feature type="region of interest" description="Disordered" evidence="1">
    <location>
        <begin position="266"/>
        <end position="339"/>
    </location>
</feature>
<protein>
    <recommendedName>
        <fullName evidence="2">J domain-containing protein</fullName>
    </recommendedName>
</protein>
<dbReference type="EMBL" id="JABCRI010000002">
    <property type="protein sequence ID" value="KAF8411371.1"/>
    <property type="molecule type" value="Genomic_DNA"/>
</dbReference>
<keyword evidence="4" id="KW-1185">Reference proteome</keyword>
<evidence type="ECO:0000313" key="3">
    <source>
        <dbReference type="EMBL" id="KAF8411371.1"/>
    </source>
</evidence>
<dbReference type="OMA" id="SFAIRAC"/>
<dbReference type="SMART" id="SM00271">
    <property type="entry name" value="DnaJ"/>
    <property type="match status" value="1"/>
</dbReference>
<gene>
    <name evidence="3" type="ORF">HHK36_003920</name>
</gene>
<sequence>MEGSSNRAEAKRWLGIAEKLLMDRDLVGSKRFAIRAQDSDPLLDGPDQILAVAEVILAGDNRINNHFDWYAILQIERQSEDLELIKKQYRRLALFLNPVKNKFPLADNAFKLVSDAWAVLSNPSKKSLYDNELTLFSKFDLIASENEQQQEQSLNRSPRKNKRVTADEQKNGSGNHSSLPQLSSFWTACPYCYILYEYPRVYEESCLRCQNCQRAFHAASIPSPPPVIPGKKAYFCCWGFFPLGFSAAHSESDKNTSFPSSMSFSSMFPCPQPEEKGNTAVPKTGLDDQDSLIEIPDQSGESSGKWGSGKKRRSLNSKEGASLNGDLHRSVAENEKGNILGQEMKVPKIALKRKKTVAKKAKRQIGEGRRRSQEKEELDLNELVGNEVENLEPAMAEGMRAEINEEDVNKGTDFFEGLDEFLDGLPIFSVVGEEKTDKATLLAEVVQHVKELKKIAAGAMEKGGDGDREWPFPVETDELTLGYCECEGESRRLIRASLCCDDRQDLLSDLTHALRSVRVRVLKAELATVAGRTKSVFVIEEREGGDDDLGRLRRVLKGVVDKPALSSVSGQVLPGNKRSTRGQ</sequence>
<dbReference type="Pfam" id="PF00226">
    <property type="entry name" value="DnaJ"/>
    <property type="match status" value="1"/>
</dbReference>
<name>A0A834ZQ79_TETSI</name>
<dbReference type="CDD" id="cd06257">
    <property type="entry name" value="DnaJ"/>
    <property type="match status" value="1"/>
</dbReference>